<dbReference type="InterPro" id="IPR036390">
    <property type="entry name" value="WH_DNA-bd_sf"/>
</dbReference>
<keyword evidence="4" id="KW-0804">Transcription</keyword>
<keyword evidence="3 6" id="KW-0238">DNA-binding</keyword>
<dbReference type="Gene3D" id="1.10.10.10">
    <property type="entry name" value="Winged helix-like DNA-binding domain superfamily/Winged helix DNA-binding domain"/>
    <property type="match status" value="1"/>
</dbReference>
<dbReference type="Proteomes" id="UP000199706">
    <property type="component" value="Unassembled WGS sequence"/>
</dbReference>
<evidence type="ECO:0000256" key="4">
    <source>
        <dbReference type="ARBA" id="ARBA00023163"/>
    </source>
</evidence>
<dbReference type="PANTHER" id="PTHR30363">
    <property type="entry name" value="HTH-TYPE TRANSCRIPTIONAL REGULATOR SRLR-RELATED"/>
    <property type="match status" value="1"/>
</dbReference>
<dbReference type="RefSeq" id="WP_208449355.1">
    <property type="nucleotide sequence ID" value="NZ_CADERL010000007.1"/>
</dbReference>
<evidence type="ECO:0000256" key="1">
    <source>
        <dbReference type="ARBA" id="ARBA00022491"/>
    </source>
</evidence>
<keyword evidence="2" id="KW-0805">Transcription regulation</keyword>
<dbReference type="PANTHER" id="PTHR30363:SF4">
    <property type="entry name" value="GLYCEROL-3-PHOSPHATE REGULON REPRESSOR"/>
    <property type="match status" value="1"/>
</dbReference>
<dbReference type="AlphaFoldDB" id="A0A1G8EH72"/>
<dbReference type="SMART" id="SM01134">
    <property type="entry name" value="DeoRC"/>
    <property type="match status" value="1"/>
</dbReference>
<dbReference type="Pfam" id="PF08220">
    <property type="entry name" value="HTH_DeoR"/>
    <property type="match status" value="1"/>
</dbReference>
<dbReference type="GO" id="GO:0003700">
    <property type="term" value="F:DNA-binding transcription factor activity"/>
    <property type="evidence" value="ECO:0007669"/>
    <property type="project" value="InterPro"/>
</dbReference>
<evidence type="ECO:0000259" key="5">
    <source>
        <dbReference type="PROSITE" id="PS51000"/>
    </source>
</evidence>
<accession>A0A1G8EH72</accession>
<reference evidence="6 7" key="1">
    <citation type="submission" date="2016-10" db="EMBL/GenBank/DDBJ databases">
        <authorList>
            <person name="de Groot N.N."/>
        </authorList>
    </citation>
    <scope>NUCLEOTIDE SEQUENCE [LARGE SCALE GENOMIC DNA]</scope>
    <source>
        <strain evidence="6 7">LMG 2247</strain>
    </source>
</reference>
<dbReference type="GO" id="GO:0003677">
    <property type="term" value="F:DNA binding"/>
    <property type="evidence" value="ECO:0007669"/>
    <property type="project" value="UniProtKB-KW"/>
</dbReference>
<keyword evidence="1" id="KW-0678">Repressor</keyword>
<dbReference type="InterPro" id="IPR037171">
    <property type="entry name" value="NagB/RpiA_transferase-like"/>
</dbReference>
<feature type="domain" description="HTH deoR-type" evidence="5">
    <location>
        <begin position="19"/>
        <end position="74"/>
    </location>
</feature>
<dbReference type="InterPro" id="IPR001034">
    <property type="entry name" value="DeoR_HTH"/>
</dbReference>
<dbReference type="InterPro" id="IPR050313">
    <property type="entry name" value="Carb_Metab_HTH_regulators"/>
</dbReference>
<gene>
    <name evidence="6" type="ORF">SAMN05216466_11283</name>
</gene>
<protein>
    <submittedName>
        <fullName evidence="6">DNA-binding transcriptional regulator of sugar metabolism, DeoR/GlpR family</fullName>
    </submittedName>
</protein>
<dbReference type="PROSITE" id="PS51000">
    <property type="entry name" value="HTH_DEOR_2"/>
    <property type="match status" value="1"/>
</dbReference>
<dbReference type="Pfam" id="PF00455">
    <property type="entry name" value="DeoRC"/>
    <property type="match status" value="1"/>
</dbReference>
<evidence type="ECO:0000256" key="3">
    <source>
        <dbReference type="ARBA" id="ARBA00023125"/>
    </source>
</evidence>
<organism evidence="6 7">
    <name type="scientific">Paraburkholderia phenazinium</name>
    <dbReference type="NCBI Taxonomy" id="60549"/>
    <lineage>
        <taxon>Bacteria</taxon>
        <taxon>Pseudomonadati</taxon>
        <taxon>Pseudomonadota</taxon>
        <taxon>Betaproteobacteria</taxon>
        <taxon>Burkholderiales</taxon>
        <taxon>Burkholderiaceae</taxon>
        <taxon>Paraburkholderia</taxon>
    </lineage>
</organism>
<dbReference type="Gene3D" id="3.40.50.1360">
    <property type="match status" value="1"/>
</dbReference>
<dbReference type="InterPro" id="IPR036388">
    <property type="entry name" value="WH-like_DNA-bd_sf"/>
</dbReference>
<evidence type="ECO:0000256" key="2">
    <source>
        <dbReference type="ARBA" id="ARBA00023015"/>
    </source>
</evidence>
<dbReference type="SUPFAM" id="SSF46785">
    <property type="entry name" value="Winged helix' DNA-binding domain"/>
    <property type="match status" value="1"/>
</dbReference>
<proteinExistence type="predicted"/>
<dbReference type="PRINTS" id="PR00037">
    <property type="entry name" value="HTHLACR"/>
</dbReference>
<evidence type="ECO:0000313" key="7">
    <source>
        <dbReference type="Proteomes" id="UP000199706"/>
    </source>
</evidence>
<evidence type="ECO:0000313" key="6">
    <source>
        <dbReference type="EMBL" id="SDH69273.1"/>
    </source>
</evidence>
<dbReference type="InterPro" id="IPR014036">
    <property type="entry name" value="DeoR-like_C"/>
</dbReference>
<dbReference type="SUPFAM" id="SSF100950">
    <property type="entry name" value="NagB/RpiA/CoA transferase-like"/>
    <property type="match status" value="1"/>
</dbReference>
<name>A0A1G8EH72_9BURK</name>
<sequence length="267" mass="27837">MISCSFVQYQEKTCKPMLTSQRKQTILQLLAQDGQVLAAPLAATFGVSEDTIRRDLRELAAEGLLQRVHGGALPASSAVASFSERRALESTGKRAIGIAAASMIAPGQIVIIDGGTTSAELVKHIPRSLAATVVTHSPTVAVALVDHPSIDVIMIGGRLYKHSIVNVGAAAIEAMSHIHADIYFMGVTGVHPTAGLSTGDLEEAYVKRALAARAAETVVLASMDKLNAASAYSIGDVTLAQTIVVERETDTALTDALEAAGVSVVRA</sequence>
<dbReference type="PROSITE" id="PS00894">
    <property type="entry name" value="HTH_DEOR_1"/>
    <property type="match status" value="1"/>
</dbReference>
<dbReference type="EMBL" id="FNCJ01000012">
    <property type="protein sequence ID" value="SDH69273.1"/>
    <property type="molecule type" value="Genomic_DNA"/>
</dbReference>
<dbReference type="InterPro" id="IPR018356">
    <property type="entry name" value="Tscrpt_reg_HTH_DeoR_CS"/>
</dbReference>
<dbReference type="SMART" id="SM00420">
    <property type="entry name" value="HTH_DEOR"/>
    <property type="match status" value="1"/>
</dbReference>